<gene>
    <name evidence="1" type="ORF">CUJ83_07370</name>
</gene>
<sequence length="392" mass="45539">MVRENDILDSLKNRLEFSLYNNRIVSKGKNIIDSRERYEELLHSKISRYSLPKMSMFYSNSKFKTSIYRAAEPSPCLDEILYKYEYLIPYGKEYWFAIFTSLDKKKPMQLVSSFGRRNTRKSIIDDIELNGLNSNTGELNTGAFVWCYDGKKKLAVPAVETKTIATGNSICSTGNGFDMSISGTVPEYRVSIDSDQIKCDFKVKKPLKGYDEEILNEMKMGLNYQVYNLYYDFEGTLNDKEYEGRCYLQKVILSTPLVPWNWSRLMFKDGSYFVFFKPYFGSKDIYYALRNKGMFYSAEHDRLFWINNIDVKNDSRMVNWKFRSECDGYSLNVAVKAYSHHKFSFKHGGTFNYNEFLVNVKKFDFQAEGIKTNIKKLGIGAGMVEDATGLLI</sequence>
<evidence type="ECO:0000313" key="1">
    <source>
        <dbReference type="EMBL" id="MCD1294817.1"/>
    </source>
</evidence>
<dbReference type="EMBL" id="PGCK01000005">
    <property type="protein sequence ID" value="MCD1294817.1"/>
    <property type="molecule type" value="Genomic_DNA"/>
</dbReference>
<accession>A0AAP2RCY1</accession>
<keyword evidence="2" id="KW-1185">Reference proteome</keyword>
<protein>
    <submittedName>
        <fullName evidence="1">Uncharacterized protein</fullName>
    </submittedName>
</protein>
<dbReference type="RefSeq" id="WP_230741652.1">
    <property type="nucleotide sequence ID" value="NZ_PGCK01000005.1"/>
</dbReference>
<reference evidence="1 2" key="1">
    <citation type="submission" date="2017-11" db="EMBL/GenBank/DDBJ databases">
        <title>Isolation and Characterization of Family Methanocellaceae Species from Potential Methane Hydrate Area Offshore Southwestern Taiwan.</title>
        <authorList>
            <person name="Zhang W.-L."/>
            <person name="Chen W.-C."/>
            <person name="Lai M.-C."/>
            <person name="Chen S.-C."/>
        </authorList>
    </citation>
    <scope>NUCLEOTIDE SEQUENCE [LARGE SCALE GENOMIC DNA]</scope>
    <source>
        <strain evidence="1 2">CWC-04</strain>
    </source>
</reference>
<proteinExistence type="predicted"/>
<comment type="caution">
    <text evidence="1">The sequence shown here is derived from an EMBL/GenBank/DDBJ whole genome shotgun (WGS) entry which is preliminary data.</text>
</comment>
<dbReference type="AlphaFoldDB" id="A0AAP2RCY1"/>
<evidence type="ECO:0000313" key="2">
    <source>
        <dbReference type="Proteomes" id="UP001320159"/>
    </source>
</evidence>
<dbReference type="Proteomes" id="UP001320159">
    <property type="component" value="Unassembled WGS sequence"/>
</dbReference>
<organism evidence="1 2">
    <name type="scientific">Methanooceanicella nereidis</name>
    <dbReference type="NCBI Taxonomy" id="2052831"/>
    <lineage>
        <taxon>Archaea</taxon>
        <taxon>Methanobacteriati</taxon>
        <taxon>Methanobacteriota</taxon>
        <taxon>Stenosarchaea group</taxon>
        <taxon>Methanomicrobia</taxon>
        <taxon>Methanocellales</taxon>
        <taxon>Methanocellaceae</taxon>
        <taxon>Methanooceanicella</taxon>
    </lineage>
</organism>
<name>A0AAP2RCY1_9EURY</name>